<gene>
    <name evidence="9" type="ORF">C5N92_09935</name>
</gene>
<proteinExistence type="inferred from homology"/>
<dbReference type="InterPro" id="IPR051906">
    <property type="entry name" value="TolC-like"/>
</dbReference>
<dbReference type="GO" id="GO:0009279">
    <property type="term" value="C:cell outer membrane"/>
    <property type="evidence" value="ECO:0007669"/>
    <property type="project" value="UniProtKB-SubCell"/>
</dbReference>
<accession>A0A328BV50</accession>
<dbReference type="OrthoDB" id="8600604at2"/>
<evidence type="ECO:0000313" key="10">
    <source>
        <dbReference type="Proteomes" id="UP000248689"/>
    </source>
</evidence>
<dbReference type="Pfam" id="PF02321">
    <property type="entry name" value="OEP"/>
    <property type="match status" value="1"/>
</dbReference>
<evidence type="ECO:0000256" key="3">
    <source>
        <dbReference type="ARBA" id="ARBA00022448"/>
    </source>
</evidence>
<comment type="subcellular location">
    <subcellularLocation>
        <location evidence="1">Cell outer membrane</location>
    </subcellularLocation>
</comment>
<dbReference type="EMBL" id="PTPX01000018">
    <property type="protein sequence ID" value="RAL18188.1"/>
    <property type="molecule type" value="Genomic_DNA"/>
</dbReference>
<reference evidence="10" key="1">
    <citation type="submission" date="2018-02" db="EMBL/GenBank/DDBJ databases">
        <title>Glaesserella australis sp. nov., isolated from the lungs of pigs.</title>
        <authorList>
            <person name="Turni C."/>
            <person name="Christensen H."/>
        </authorList>
    </citation>
    <scope>NUCLEOTIDE SEQUENCE [LARGE SCALE GENOMIC DNA]</scope>
    <source>
        <strain evidence="10">HS4635</strain>
    </source>
</reference>
<dbReference type="Proteomes" id="UP000248689">
    <property type="component" value="Unassembled WGS sequence"/>
</dbReference>
<dbReference type="AlphaFoldDB" id="A0A328BV50"/>
<name>A0A328BV50_9PAST</name>
<dbReference type="SUPFAM" id="SSF56954">
    <property type="entry name" value="Outer membrane efflux proteins (OEP)"/>
    <property type="match status" value="1"/>
</dbReference>
<feature type="chain" id="PRO_5016426915" evidence="8">
    <location>
        <begin position="25"/>
        <end position="424"/>
    </location>
</feature>
<dbReference type="PANTHER" id="PTHR30026:SF22">
    <property type="entry name" value="OUTER MEMBRANE EFFLUX PROTEIN"/>
    <property type="match status" value="1"/>
</dbReference>
<dbReference type="PANTHER" id="PTHR30026">
    <property type="entry name" value="OUTER MEMBRANE PROTEIN TOLC"/>
    <property type="match status" value="1"/>
</dbReference>
<dbReference type="GO" id="GO:0015288">
    <property type="term" value="F:porin activity"/>
    <property type="evidence" value="ECO:0007669"/>
    <property type="project" value="TreeGrafter"/>
</dbReference>
<keyword evidence="6" id="KW-0472">Membrane</keyword>
<evidence type="ECO:0000256" key="4">
    <source>
        <dbReference type="ARBA" id="ARBA00022452"/>
    </source>
</evidence>
<feature type="signal peptide" evidence="8">
    <location>
        <begin position="1"/>
        <end position="24"/>
    </location>
</feature>
<comment type="caution">
    <text evidence="9">The sequence shown here is derived from an EMBL/GenBank/DDBJ whole genome shotgun (WGS) entry which is preliminary data.</text>
</comment>
<evidence type="ECO:0000256" key="7">
    <source>
        <dbReference type="ARBA" id="ARBA00023237"/>
    </source>
</evidence>
<organism evidence="9 10">
    <name type="scientific">Glaesserella australis</name>
    <dbReference type="NCBI Taxonomy" id="2094024"/>
    <lineage>
        <taxon>Bacteria</taxon>
        <taxon>Pseudomonadati</taxon>
        <taxon>Pseudomonadota</taxon>
        <taxon>Gammaproteobacteria</taxon>
        <taxon>Pasteurellales</taxon>
        <taxon>Pasteurellaceae</taxon>
        <taxon>Glaesserella</taxon>
    </lineage>
</organism>
<keyword evidence="3" id="KW-0813">Transport</keyword>
<evidence type="ECO:0000313" key="9">
    <source>
        <dbReference type="EMBL" id="RAL18188.1"/>
    </source>
</evidence>
<dbReference type="InterPro" id="IPR003423">
    <property type="entry name" value="OMP_efflux"/>
</dbReference>
<evidence type="ECO:0000256" key="2">
    <source>
        <dbReference type="ARBA" id="ARBA00007613"/>
    </source>
</evidence>
<keyword evidence="5" id="KW-0812">Transmembrane</keyword>
<comment type="similarity">
    <text evidence="2">Belongs to the outer membrane factor (OMF) (TC 1.B.17) family.</text>
</comment>
<dbReference type="RefSeq" id="WP_111750699.1">
    <property type="nucleotide sequence ID" value="NZ_PTPX01000018.1"/>
</dbReference>
<dbReference type="GO" id="GO:1990281">
    <property type="term" value="C:efflux pump complex"/>
    <property type="evidence" value="ECO:0007669"/>
    <property type="project" value="TreeGrafter"/>
</dbReference>
<dbReference type="Gene3D" id="1.20.1600.10">
    <property type="entry name" value="Outer membrane efflux proteins (OEP)"/>
    <property type="match status" value="1"/>
</dbReference>
<keyword evidence="4" id="KW-1134">Transmembrane beta strand</keyword>
<keyword evidence="8" id="KW-0732">Signal</keyword>
<evidence type="ECO:0000256" key="5">
    <source>
        <dbReference type="ARBA" id="ARBA00022692"/>
    </source>
</evidence>
<evidence type="ECO:0000256" key="1">
    <source>
        <dbReference type="ARBA" id="ARBA00004442"/>
    </source>
</evidence>
<evidence type="ECO:0000256" key="6">
    <source>
        <dbReference type="ARBA" id="ARBA00023136"/>
    </source>
</evidence>
<keyword evidence="10" id="KW-1185">Reference proteome</keyword>
<keyword evidence="7" id="KW-0998">Cell outer membrane</keyword>
<protein>
    <submittedName>
        <fullName evidence="9">Transporter</fullName>
    </submittedName>
</protein>
<sequence length="424" mass="48948">MKISTTQRMLLFIFTGLLSTFSQASSLKTILQNNLSSAPEIKEAIANIEAAQNRVEQSKSQHYPIISATGSQVLSEYHRYQNDYQSRRLTPGLQMEVNLYSFGAIEKDIERSKKETEYYQHTYSATREELAYIISQLYLTALNIKESISVLEKSMKRHQDIIKNLKIIFEYDEGRESELVQAESRMLMVQQEINSYRQKLTSTLNTLSKYTNQKVTEKDLANPFDKLTEDRLYQQYTMQNAQENPLYKANMADYEEKTLSAEVEKRKQLPKLNLIGSATKEDRQIGMQLSWDIYNRSSSYGTREKASQISASKARLQRVIRDIEDGANIAKINIQESNLQLNALKKQMVSSAKVVEFYRLQFDIARRSLLDVLNAEKDLSSVELAYSSTSHNLRMSILDYLYSQGMISTWSNIKDQQNMLPNLK</sequence>
<evidence type="ECO:0000256" key="8">
    <source>
        <dbReference type="SAM" id="SignalP"/>
    </source>
</evidence>
<dbReference type="GO" id="GO:0015562">
    <property type="term" value="F:efflux transmembrane transporter activity"/>
    <property type="evidence" value="ECO:0007669"/>
    <property type="project" value="InterPro"/>
</dbReference>